<protein>
    <submittedName>
        <fullName evidence="1">Uncharacterized protein</fullName>
    </submittedName>
</protein>
<dbReference type="RefSeq" id="WP_096003317.1">
    <property type="nucleotide sequence ID" value="NZ_NTMR01000002.1"/>
</dbReference>
<accession>A0A2A3MNA6</accession>
<name>A0A2A3MNA6_9PSED</name>
<comment type="caution">
    <text evidence="1">The sequence shown here is derived from an EMBL/GenBank/DDBJ whole genome shotgun (WGS) entry which is preliminary data.</text>
</comment>
<reference evidence="1 2" key="1">
    <citation type="submission" date="2017-09" db="EMBL/GenBank/DDBJ databases">
        <title>Pseudomonas abyssi sp. nov. isolated from Abyssopelagic Water.</title>
        <authorList>
            <person name="Wei Y."/>
        </authorList>
    </citation>
    <scope>NUCLEOTIDE SEQUENCE [LARGE SCALE GENOMIC DNA]</scope>
    <source>
        <strain evidence="1 2">MT5</strain>
    </source>
</reference>
<dbReference type="AlphaFoldDB" id="A0A2A3MNA6"/>
<evidence type="ECO:0000313" key="2">
    <source>
        <dbReference type="Proteomes" id="UP000242313"/>
    </source>
</evidence>
<dbReference type="Proteomes" id="UP000242313">
    <property type="component" value="Unassembled WGS sequence"/>
</dbReference>
<proteinExistence type="predicted"/>
<dbReference type="EMBL" id="NTMR01000002">
    <property type="protein sequence ID" value="PBK06253.1"/>
    <property type="molecule type" value="Genomic_DNA"/>
</dbReference>
<keyword evidence="2" id="KW-1185">Reference proteome</keyword>
<sequence>MGRKSTLNSLPANVSAELLHRYFEQPSLTIDDHHSWLADQGYEHSRSSLHRYLLGKSESPEAQEISEDRLIRMRCLEVASSVYNGSDQAGLIDFSESLFSYVRYGKTQS</sequence>
<evidence type="ECO:0000313" key="1">
    <source>
        <dbReference type="EMBL" id="PBK06253.1"/>
    </source>
</evidence>
<organism evidence="1 2">
    <name type="scientific">Pseudomonas abyssi</name>
    <dbReference type="NCBI Taxonomy" id="170540"/>
    <lineage>
        <taxon>Bacteria</taxon>
        <taxon>Pseudomonadati</taxon>
        <taxon>Pseudomonadota</taxon>
        <taxon>Gammaproteobacteria</taxon>
        <taxon>Pseudomonadales</taxon>
        <taxon>Pseudomonadaceae</taxon>
        <taxon>Pseudomonas</taxon>
    </lineage>
</organism>
<gene>
    <name evidence="1" type="ORF">CNQ84_02455</name>
</gene>